<evidence type="ECO:0000313" key="2">
    <source>
        <dbReference type="Proteomes" id="UP000593567"/>
    </source>
</evidence>
<dbReference type="Proteomes" id="UP000593567">
    <property type="component" value="Unassembled WGS sequence"/>
</dbReference>
<gene>
    <name evidence="1" type="ORF">EB796_005974</name>
</gene>
<keyword evidence="2" id="KW-1185">Reference proteome</keyword>
<name>A0A7J7KCY7_BUGNE</name>
<reference evidence="1" key="1">
    <citation type="submission" date="2020-06" db="EMBL/GenBank/DDBJ databases">
        <title>Draft genome of Bugula neritina, a colonial animal packing powerful symbionts and potential medicines.</title>
        <authorList>
            <person name="Rayko M."/>
        </authorList>
    </citation>
    <scope>NUCLEOTIDE SEQUENCE [LARGE SCALE GENOMIC DNA]</scope>
    <source>
        <strain evidence="1">Kwan_BN1</strain>
    </source>
</reference>
<proteinExistence type="predicted"/>
<dbReference type="EMBL" id="VXIV02000840">
    <property type="protein sequence ID" value="KAF6035721.1"/>
    <property type="molecule type" value="Genomic_DNA"/>
</dbReference>
<organism evidence="1 2">
    <name type="scientific">Bugula neritina</name>
    <name type="common">Brown bryozoan</name>
    <name type="synonym">Sertularia neritina</name>
    <dbReference type="NCBI Taxonomy" id="10212"/>
    <lineage>
        <taxon>Eukaryota</taxon>
        <taxon>Metazoa</taxon>
        <taxon>Spiralia</taxon>
        <taxon>Lophotrochozoa</taxon>
        <taxon>Bryozoa</taxon>
        <taxon>Gymnolaemata</taxon>
        <taxon>Cheilostomatida</taxon>
        <taxon>Flustrina</taxon>
        <taxon>Buguloidea</taxon>
        <taxon>Bugulidae</taxon>
        <taxon>Bugula</taxon>
    </lineage>
</organism>
<evidence type="ECO:0000313" key="1">
    <source>
        <dbReference type="EMBL" id="KAF6035721.1"/>
    </source>
</evidence>
<accession>A0A7J7KCY7</accession>
<protein>
    <submittedName>
        <fullName evidence="1">Uncharacterized protein</fullName>
    </submittedName>
</protein>
<comment type="caution">
    <text evidence="1">The sequence shown here is derived from an EMBL/GenBank/DDBJ whole genome shotgun (WGS) entry which is preliminary data.</text>
</comment>
<dbReference type="AlphaFoldDB" id="A0A7J7KCY7"/>
<sequence length="69" mass="8190">MKEQVFFLSFDFSRVAFSTMYLYCSLRQDLCWSLYPVYMTPQRACDVRHSGQAASTLEQRLGRKHEDIM</sequence>